<dbReference type="EMBL" id="QRQM01000004">
    <property type="protein sequence ID" value="RHN09078.1"/>
    <property type="molecule type" value="Genomic_DNA"/>
</dbReference>
<accession>A0A3E4KTK2</accession>
<evidence type="ECO:0000313" key="4">
    <source>
        <dbReference type="EMBL" id="RYT79103.1"/>
    </source>
</evidence>
<protein>
    <submittedName>
        <fullName evidence="3">Uncharacterized protein</fullName>
    </submittedName>
</protein>
<dbReference type="EMBL" id="QRPE01000005">
    <property type="protein sequence ID" value="RHL94327.1"/>
    <property type="molecule type" value="Genomic_DNA"/>
</dbReference>
<reference evidence="5 6" key="1">
    <citation type="submission" date="2018-08" db="EMBL/GenBank/DDBJ databases">
        <title>A genome reference for cultivated species of the human gut microbiota.</title>
        <authorList>
            <person name="Zou Y."/>
            <person name="Xue W."/>
            <person name="Luo G."/>
        </authorList>
    </citation>
    <scope>NUCLEOTIDE SEQUENCE [LARGE SCALE GENOMIC DNA]</scope>
    <source>
        <strain evidence="1 5">AF19-10AC</strain>
        <strain evidence="3 7">AF31-23</strain>
        <strain evidence="2 6">AF36-16BH</strain>
    </source>
</reference>
<gene>
    <name evidence="1" type="ORF">DWX27_18680</name>
    <name evidence="3" type="ORF">DWZ32_04520</name>
    <name evidence="2" type="ORF">DWZ95_06730</name>
    <name evidence="4" type="ORF">EAJ06_15545</name>
</gene>
<comment type="caution">
    <text evidence="3">The sequence shown here is derived from an EMBL/GenBank/DDBJ whole genome shotgun (WGS) entry which is preliminary data.</text>
</comment>
<organism evidence="3 7">
    <name type="scientific">Bacteroides intestinalis</name>
    <dbReference type="NCBI Taxonomy" id="329854"/>
    <lineage>
        <taxon>Bacteria</taxon>
        <taxon>Pseudomonadati</taxon>
        <taxon>Bacteroidota</taxon>
        <taxon>Bacteroidia</taxon>
        <taxon>Bacteroidales</taxon>
        <taxon>Bacteroidaceae</taxon>
        <taxon>Bacteroides</taxon>
    </lineage>
</organism>
<evidence type="ECO:0000313" key="1">
    <source>
        <dbReference type="EMBL" id="RGT48367.1"/>
    </source>
</evidence>
<keyword evidence="8" id="KW-1185">Reference proteome</keyword>
<dbReference type="EMBL" id="QRWT01000027">
    <property type="protein sequence ID" value="RGT48367.1"/>
    <property type="molecule type" value="Genomic_DNA"/>
</dbReference>
<dbReference type="EMBL" id="RCXO01000020">
    <property type="protein sequence ID" value="RYT79103.1"/>
    <property type="molecule type" value="Genomic_DNA"/>
</dbReference>
<evidence type="ECO:0000313" key="3">
    <source>
        <dbReference type="EMBL" id="RHN09078.1"/>
    </source>
</evidence>
<sequence length="59" mass="6955">MKRANRPLISFIHSASKKVRNNKLCQVYLNGVRSKGFRPDILFCNFPKTNFIIRVLYIQ</sequence>
<dbReference type="Proteomes" id="UP000291191">
    <property type="component" value="Unassembled WGS sequence"/>
</dbReference>
<evidence type="ECO:0000313" key="8">
    <source>
        <dbReference type="Proteomes" id="UP000291191"/>
    </source>
</evidence>
<reference evidence="4 8" key="2">
    <citation type="journal article" date="2019" name="Science, e1252229">
        <title>Invertible promoters mediate bacterial phase variation, antibiotic resistance, and host adaptation in the gut.</title>
        <authorList>
            <person name="Jiang X."/>
            <person name="Hall A.B."/>
            <person name="Arthur T.D."/>
            <person name="Plichta D.R."/>
            <person name="Covington C.T."/>
            <person name="Poyet M."/>
            <person name="Crothers J."/>
            <person name="Moses P.L."/>
            <person name="Tolonen A.C."/>
            <person name="Vlamakis H."/>
            <person name="Alm E.J."/>
            <person name="Xavier R.J."/>
        </authorList>
    </citation>
    <scope>NUCLEOTIDE SEQUENCE [LARGE SCALE GENOMIC DNA]</scope>
    <source>
        <strain evidence="8">bf_0095</strain>
        <strain evidence="4">Bf_0095</strain>
    </source>
</reference>
<proteinExistence type="predicted"/>
<evidence type="ECO:0000313" key="5">
    <source>
        <dbReference type="Proteomes" id="UP000284772"/>
    </source>
</evidence>
<evidence type="ECO:0000313" key="7">
    <source>
        <dbReference type="Proteomes" id="UP000286003"/>
    </source>
</evidence>
<dbReference type="AlphaFoldDB" id="A0A3E4KTK2"/>
<dbReference type="Proteomes" id="UP000286003">
    <property type="component" value="Unassembled WGS sequence"/>
</dbReference>
<dbReference type="Proteomes" id="UP000285013">
    <property type="component" value="Unassembled WGS sequence"/>
</dbReference>
<evidence type="ECO:0000313" key="2">
    <source>
        <dbReference type="EMBL" id="RHL94327.1"/>
    </source>
</evidence>
<evidence type="ECO:0000313" key="6">
    <source>
        <dbReference type="Proteomes" id="UP000285013"/>
    </source>
</evidence>
<dbReference type="Proteomes" id="UP000284772">
    <property type="component" value="Unassembled WGS sequence"/>
</dbReference>
<name>A0A3E4KTK2_9BACE</name>